<keyword evidence="7 12" id="KW-0067">ATP-binding</keyword>
<evidence type="ECO:0000256" key="3">
    <source>
        <dbReference type="ARBA" id="ARBA00022490"/>
    </source>
</evidence>
<dbReference type="InterPro" id="IPR004101">
    <property type="entry name" value="Mur_ligase_C"/>
</dbReference>
<dbReference type="InterPro" id="IPR018109">
    <property type="entry name" value="Folylpolyglutamate_synth_CS"/>
</dbReference>
<proteinExistence type="inferred from homology"/>
<dbReference type="EC" id="6.3.2.13" evidence="12"/>
<dbReference type="GO" id="GO:0004326">
    <property type="term" value="F:tetrahydrofolylpolyglutamate synthase activity"/>
    <property type="evidence" value="ECO:0007669"/>
    <property type="project" value="InterPro"/>
</dbReference>
<feature type="binding site" evidence="12">
    <location>
        <position position="30"/>
    </location>
    <ligand>
        <name>UDP-N-acetyl-alpha-D-muramoyl-L-alanyl-D-glutamate</name>
        <dbReference type="ChEBI" id="CHEBI:83900"/>
    </ligand>
</feature>
<dbReference type="InterPro" id="IPR005761">
    <property type="entry name" value="UDP-N-AcMur-Glu-dNH2Pim_ligase"/>
</dbReference>
<dbReference type="InterPro" id="IPR035911">
    <property type="entry name" value="MurE/MurF_N"/>
</dbReference>
<keyword evidence="9 12" id="KW-0573">Peptidoglycan synthesis</keyword>
<evidence type="ECO:0000259" key="15">
    <source>
        <dbReference type="Pfam" id="PF02875"/>
    </source>
</evidence>
<dbReference type="NCBIfam" id="TIGR01085">
    <property type="entry name" value="murE"/>
    <property type="match status" value="1"/>
</dbReference>
<dbReference type="GO" id="GO:0008360">
    <property type="term" value="P:regulation of cell shape"/>
    <property type="evidence" value="ECO:0007669"/>
    <property type="project" value="UniProtKB-KW"/>
</dbReference>
<keyword evidence="6 12" id="KW-0547">Nucleotide-binding</keyword>
<dbReference type="Proteomes" id="UP000036923">
    <property type="component" value="Unassembled WGS sequence"/>
</dbReference>
<dbReference type="Gene3D" id="3.40.1190.10">
    <property type="entry name" value="Mur-like, catalytic domain"/>
    <property type="match status" value="1"/>
</dbReference>
<evidence type="ECO:0000313" key="17">
    <source>
        <dbReference type="EMBL" id="KNY24940.1"/>
    </source>
</evidence>
<evidence type="ECO:0000256" key="9">
    <source>
        <dbReference type="ARBA" id="ARBA00022984"/>
    </source>
</evidence>
<feature type="domain" description="Mur ligase central" evidence="16">
    <location>
        <begin position="108"/>
        <end position="307"/>
    </location>
</feature>
<dbReference type="GO" id="GO:0009252">
    <property type="term" value="P:peptidoglycan biosynthetic process"/>
    <property type="evidence" value="ECO:0007669"/>
    <property type="project" value="UniProtKB-UniRule"/>
</dbReference>
<keyword evidence="10 12" id="KW-0131">Cell cycle</keyword>
<evidence type="ECO:0000256" key="2">
    <source>
        <dbReference type="ARBA" id="ARBA00005898"/>
    </source>
</evidence>
<dbReference type="Pfam" id="PF08245">
    <property type="entry name" value="Mur_ligase_M"/>
    <property type="match status" value="1"/>
</dbReference>
<dbReference type="PANTHER" id="PTHR23135">
    <property type="entry name" value="MUR LIGASE FAMILY MEMBER"/>
    <property type="match status" value="1"/>
</dbReference>
<comment type="PTM">
    <text evidence="12">Carboxylation is probably crucial for Mg(2+) binding and, consequently, for the gamma-phosphate positioning of ATP.</text>
</comment>
<protein>
    <recommendedName>
        <fullName evidence="12">UDP-N-acetylmuramoyl-L-alanyl-D-glutamate--2,6-diaminopimelate ligase</fullName>
        <ecNumber evidence="12">6.3.2.13</ecNumber>
    </recommendedName>
    <alternativeName>
        <fullName evidence="12">Meso-A2pm-adding enzyme</fullName>
    </alternativeName>
    <alternativeName>
        <fullName evidence="12">Meso-diaminopimelate-adding enzyme</fullName>
    </alternativeName>
    <alternativeName>
        <fullName evidence="12">UDP-MurNAc-L-Ala-D-Glu:meso-diaminopimelate ligase</fullName>
    </alternativeName>
    <alternativeName>
        <fullName evidence="12">UDP-MurNAc-tripeptide synthetase</fullName>
    </alternativeName>
    <alternativeName>
        <fullName evidence="12">UDP-N-acetylmuramyl-tripeptide synthetase</fullName>
    </alternativeName>
</protein>
<feature type="binding site" evidence="12">
    <location>
        <position position="458"/>
    </location>
    <ligand>
        <name>meso-2,6-diaminopimelate</name>
        <dbReference type="ChEBI" id="CHEBI:57791"/>
    </ligand>
</feature>
<evidence type="ECO:0000256" key="4">
    <source>
        <dbReference type="ARBA" id="ARBA00022598"/>
    </source>
</evidence>
<sequence length="483" mass="53459">MILKELVEGLDILEICGDINANITNIAYDSRKVRNDTLFVCIEGFKVDGHQFVAAAIENGVKALLVQKNVSVPEGITVIRVADTRLALAHVSNAFFENPSDKFTLFGITGTKGKTTTTFMIKSILEKVGQKVGLIGTVANFIGNETIPTERTTPESYDLQALFGDMVEKNVNSVVMEVSSHALELHRVSCCNYDIGVFTNLTQDHLDFHETFENYFNAKMKLFKMCSKALINIDSDYGERAWEAASAASGKVYTFGIHKEADFKAVNIVTNPDSVEFDLVSMWGNGHLKVNIPGVFTVYNALAAIGCCILGGISLDDIREGLLNTRVPGRAEVVYTNDKFTVIIDYAHSPDSLENILKTIKDYSVGRVVCLFGCGGDRDRTKRPIMGEISGRLADLTIITSDNPRTEEPESIVRDIEEGIKRTDGAYITIVDRREAIKYSLENAQKGDIILLAGKGHETYQIFKDKTIHFDEREVVLELLDLC</sequence>
<dbReference type="STRING" id="398512.Bccel_0197"/>
<dbReference type="HAMAP" id="MF_00208">
    <property type="entry name" value="MurE"/>
    <property type="match status" value="1"/>
</dbReference>
<feature type="binding site" evidence="12">
    <location>
        <begin position="110"/>
        <end position="116"/>
    </location>
    <ligand>
        <name>ATP</name>
        <dbReference type="ChEBI" id="CHEBI:30616"/>
    </ligand>
</feature>
<dbReference type="PROSITE" id="PS01011">
    <property type="entry name" value="FOLYLPOLYGLU_SYNT_1"/>
    <property type="match status" value="1"/>
</dbReference>
<dbReference type="InterPro" id="IPR036565">
    <property type="entry name" value="Mur-like_cat_sf"/>
</dbReference>
<dbReference type="PATRIC" id="fig|398512.5.peg.208"/>
<dbReference type="GO" id="GO:0005737">
    <property type="term" value="C:cytoplasm"/>
    <property type="evidence" value="ECO:0007669"/>
    <property type="project" value="UniProtKB-SubCell"/>
</dbReference>
<feature type="domain" description="Mur ligase C-terminal" evidence="15">
    <location>
        <begin position="329"/>
        <end position="456"/>
    </location>
</feature>
<feature type="binding site" evidence="12">
    <location>
        <position position="187"/>
    </location>
    <ligand>
        <name>UDP-N-acetyl-alpha-D-muramoyl-L-alanyl-D-glutamate</name>
        <dbReference type="ChEBI" id="CHEBI:83900"/>
    </ligand>
</feature>
<dbReference type="GO" id="GO:0000287">
    <property type="term" value="F:magnesium ion binding"/>
    <property type="evidence" value="ECO:0007669"/>
    <property type="project" value="UniProtKB-UniRule"/>
</dbReference>
<evidence type="ECO:0000256" key="13">
    <source>
        <dbReference type="RuleBase" id="RU004135"/>
    </source>
</evidence>
<keyword evidence="12" id="KW-0460">Magnesium</keyword>
<evidence type="ECO:0000259" key="16">
    <source>
        <dbReference type="Pfam" id="PF08245"/>
    </source>
</evidence>
<feature type="domain" description="Mur ligase N-terminal catalytic" evidence="14">
    <location>
        <begin position="23"/>
        <end position="94"/>
    </location>
</feature>
<dbReference type="Pfam" id="PF01225">
    <property type="entry name" value="Mur_ligase"/>
    <property type="match status" value="1"/>
</dbReference>
<evidence type="ECO:0000313" key="18">
    <source>
        <dbReference type="Proteomes" id="UP000036923"/>
    </source>
</evidence>
<evidence type="ECO:0000256" key="11">
    <source>
        <dbReference type="ARBA" id="ARBA00023316"/>
    </source>
</evidence>
<feature type="binding site" evidence="12">
    <location>
        <position position="378"/>
    </location>
    <ligand>
        <name>meso-2,6-diaminopimelate</name>
        <dbReference type="ChEBI" id="CHEBI:57791"/>
    </ligand>
</feature>
<evidence type="ECO:0000256" key="8">
    <source>
        <dbReference type="ARBA" id="ARBA00022960"/>
    </source>
</evidence>
<feature type="binding site" evidence="12">
    <location>
        <begin position="402"/>
        <end position="405"/>
    </location>
    <ligand>
        <name>meso-2,6-diaminopimelate</name>
        <dbReference type="ChEBI" id="CHEBI:57791"/>
    </ligand>
</feature>
<keyword evidence="11 12" id="KW-0961">Cell wall biogenesis/degradation</keyword>
<comment type="caution">
    <text evidence="12">Lacks conserved residue(s) required for the propagation of feature annotation.</text>
</comment>
<comment type="catalytic activity">
    <reaction evidence="12">
        <text>UDP-N-acetyl-alpha-D-muramoyl-L-alanyl-D-glutamate + meso-2,6-diaminopimelate + ATP = UDP-N-acetyl-alpha-D-muramoyl-L-alanyl-gamma-D-glutamyl-meso-2,6-diaminopimelate + ADP + phosphate + H(+)</text>
        <dbReference type="Rhea" id="RHEA:23676"/>
        <dbReference type="ChEBI" id="CHEBI:15378"/>
        <dbReference type="ChEBI" id="CHEBI:30616"/>
        <dbReference type="ChEBI" id="CHEBI:43474"/>
        <dbReference type="ChEBI" id="CHEBI:57791"/>
        <dbReference type="ChEBI" id="CHEBI:83900"/>
        <dbReference type="ChEBI" id="CHEBI:83905"/>
        <dbReference type="ChEBI" id="CHEBI:456216"/>
        <dbReference type="EC" id="6.3.2.13"/>
    </reaction>
</comment>
<dbReference type="GO" id="GO:0008765">
    <property type="term" value="F:UDP-N-acetylmuramoylalanyl-D-glutamate-2,6-diaminopimelate ligase activity"/>
    <property type="evidence" value="ECO:0007669"/>
    <property type="project" value="UniProtKB-UniRule"/>
</dbReference>
<organism evidence="17 18">
    <name type="scientific">Pseudobacteroides cellulosolvens ATCC 35603 = DSM 2933</name>
    <dbReference type="NCBI Taxonomy" id="398512"/>
    <lineage>
        <taxon>Bacteria</taxon>
        <taxon>Bacillati</taxon>
        <taxon>Bacillota</taxon>
        <taxon>Clostridia</taxon>
        <taxon>Eubacteriales</taxon>
        <taxon>Oscillospiraceae</taxon>
        <taxon>Pseudobacteroides</taxon>
    </lineage>
</organism>
<keyword evidence="4 12" id="KW-0436">Ligase</keyword>
<keyword evidence="8 12" id="KW-0133">Cell shape</keyword>
<dbReference type="NCBIfam" id="NF001124">
    <property type="entry name" value="PRK00139.1-2"/>
    <property type="match status" value="1"/>
</dbReference>
<evidence type="ECO:0000256" key="1">
    <source>
        <dbReference type="ARBA" id="ARBA00004752"/>
    </source>
</evidence>
<comment type="function">
    <text evidence="12">Catalyzes the addition of meso-diaminopimelic acid to the nucleotide precursor UDP-N-acetylmuramoyl-L-alanyl-D-glutamate (UMAG) in the biosynthesis of bacterial cell-wall peptidoglycan.</text>
</comment>
<dbReference type="AlphaFoldDB" id="A0A0L6JGV6"/>
<evidence type="ECO:0000256" key="12">
    <source>
        <dbReference type="HAMAP-Rule" id="MF_00208"/>
    </source>
</evidence>
<dbReference type="Gene3D" id="3.40.1390.10">
    <property type="entry name" value="MurE/MurF, N-terminal domain"/>
    <property type="match status" value="1"/>
</dbReference>
<dbReference type="InterPro" id="IPR036615">
    <property type="entry name" value="Mur_ligase_C_dom_sf"/>
</dbReference>
<keyword evidence="18" id="KW-1185">Reference proteome</keyword>
<dbReference type="RefSeq" id="WP_036939627.1">
    <property type="nucleotide sequence ID" value="NZ_JQKC01000009.1"/>
</dbReference>
<feature type="binding site" evidence="12">
    <location>
        <position position="179"/>
    </location>
    <ligand>
        <name>UDP-N-acetyl-alpha-D-muramoyl-L-alanyl-D-glutamate</name>
        <dbReference type="ChEBI" id="CHEBI:83900"/>
    </ligand>
</feature>
<comment type="pathway">
    <text evidence="1 12 13">Cell wall biogenesis; peptidoglycan biosynthesis.</text>
</comment>
<evidence type="ECO:0000256" key="7">
    <source>
        <dbReference type="ARBA" id="ARBA00022840"/>
    </source>
</evidence>
<feature type="binding site" evidence="12">
    <location>
        <begin position="152"/>
        <end position="153"/>
    </location>
    <ligand>
        <name>UDP-N-acetyl-alpha-D-muramoyl-L-alanyl-D-glutamate</name>
        <dbReference type="ChEBI" id="CHEBI:83900"/>
    </ligand>
</feature>
<evidence type="ECO:0000256" key="5">
    <source>
        <dbReference type="ARBA" id="ARBA00022618"/>
    </source>
</evidence>
<gene>
    <name evidence="12" type="primary">murE</name>
    <name evidence="17" type="ORF">Bccel_0197</name>
</gene>
<dbReference type="Gene3D" id="3.90.190.20">
    <property type="entry name" value="Mur ligase, C-terminal domain"/>
    <property type="match status" value="1"/>
</dbReference>
<comment type="cofactor">
    <cofactor evidence="12">
        <name>Mg(2+)</name>
        <dbReference type="ChEBI" id="CHEBI:18420"/>
    </cofactor>
</comment>
<feature type="binding site" evidence="12">
    <location>
        <position position="454"/>
    </location>
    <ligand>
        <name>meso-2,6-diaminopimelate</name>
        <dbReference type="ChEBI" id="CHEBI:57791"/>
    </ligand>
</feature>
<comment type="similarity">
    <text evidence="2 12">Belongs to the MurCDEF family. MurE subfamily.</text>
</comment>
<dbReference type="EMBL" id="LGTC01000001">
    <property type="protein sequence ID" value="KNY24940.1"/>
    <property type="molecule type" value="Genomic_DNA"/>
</dbReference>
<feature type="modified residue" description="N6-carboxylysine" evidence="12">
    <location>
        <position position="219"/>
    </location>
</feature>
<dbReference type="UniPathway" id="UPA00219"/>
<keyword evidence="5 12" id="KW-0132">Cell division</keyword>
<dbReference type="OrthoDB" id="9800958at2"/>
<dbReference type="InterPro" id="IPR000713">
    <property type="entry name" value="Mur_ligase_N"/>
</dbReference>
<dbReference type="NCBIfam" id="NF001126">
    <property type="entry name" value="PRK00139.1-4"/>
    <property type="match status" value="1"/>
</dbReference>
<dbReference type="GO" id="GO:0005524">
    <property type="term" value="F:ATP binding"/>
    <property type="evidence" value="ECO:0007669"/>
    <property type="project" value="UniProtKB-UniRule"/>
</dbReference>
<evidence type="ECO:0000256" key="6">
    <source>
        <dbReference type="ARBA" id="ARBA00022741"/>
    </source>
</evidence>
<dbReference type="SUPFAM" id="SSF53244">
    <property type="entry name" value="MurD-like peptide ligases, peptide-binding domain"/>
    <property type="match status" value="1"/>
</dbReference>
<reference evidence="18" key="1">
    <citation type="submission" date="2015-07" db="EMBL/GenBank/DDBJ databases">
        <title>Near-Complete Genome Sequence of the Cellulolytic Bacterium Bacteroides (Pseudobacteroides) cellulosolvens ATCC 35603.</title>
        <authorList>
            <person name="Dassa B."/>
            <person name="Utturkar S.M."/>
            <person name="Klingeman D.M."/>
            <person name="Hurt R.A."/>
            <person name="Keller M."/>
            <person name="Xu J."/>
            <person name="Reddy Y.H.K."/>
            <person name="Borovok I."/>
            <person name="Grinberg I.R."/>
            <person name="Lamed R."/>
            <person name="Zhivin O."/>
            <person name="Bayer E.A."/>
            <person name="Brown S.D."/>
        </authorList>
    </citation>
    <scope>NUCLEOTIDE SEQUENCE [LARGE SCALE GENOMIC DNA]</scope>
    <source>
        <strain evidence="18">DSM 2933</strain>
    </source>
</reference>
<evidence type="ECO:0000256" key="10">
    <source>
        <dbReference type="ARBA" id="ARBA00023306"/>
    </source>
</evidence>
<keyword evidence="3 12" id="KW-0963">Cytoplasm</keyword>
<name>A0A0L6JGV6_9FIRM</name>
<dbReference type="PANTHER" id="PTHR23135:SF4">
    <property type="entry name" value="UDP-N-ACETYLMURAMOYL-L-ALANYL-D-GLUTAMATE--2,6-DIAMINOPIMELATE LIGASE MURE HOMOLOG, CHLOROPLASTIC"/>
    <property type="match status" value="1"/>
</dbReference>
<comment type="caution">
    <text evidence="17">The sequence shown here is derived from an EMBL/GenBank/DDBJ whole genome shotgun (WGS) entry which is preliminary data.</text>
</comment>
<dbReference type="GO" id="GO:0071555">
    <property type="term" value="P:cell wall organization"/>
    <property type="evidence" value="ECO:0007669"/>
    <property type="project" value="UniProtKB-KW"/>
</dbReference>
<accession>A0A0L6JGV6</accession>
<dbReference type="GO" id="GO:0051301">
    <property type="term" value="P:cell division"/>
    <property type="evidence" value="ECO:0007669"/>
    <property type="project" value="UniProtKB-KW"/>
</dbReference>
<dbReference type="Pfam" id="PF02875">
    <property type="entry name" value="Mur_ligase_C"/>
    <property type="match status" value="1"/>
</dbReference>
<dbReference type="SUPFAM" id="SSF53623">
    <property type="entry name" value="MurD-like peptide ligases, catalytic domain"/>
    <property type="match status" value="1"/>
</dbReference>
<comment type="subcellular location">
    <subcellularLocation>
        <location evidence="12 13">Cytoplasm</location>
    </subcellularLocation>
</comment>
<dbReference type="SUPFAM" id="SSF63418">
    <property type="entry name" value="MurE/MurF N-terminal domain"/>
    <property type="match status" value="1"/>
</dbReference>
<dbReference type="InterPro" id="IPR013221">
    <property type="entry name" value="Mur_ligase_cen"/>
</dbReference>
<dbReference type="eggNOG" id="COG0769">
    <property type="taxonomic scope" value="Bacteria"/>
</dbReference>
<feature type="short sequence motif" description="Meso-diaminopimelate recognition motif" evidence="12">
    <location>
        <begin position="402"/>
        <end position="405"/>
    </location>
</feature>
<evidence type="ECO:0000259" key="14">
    <source>
        <dbReference type="Pfam" id="PF01225"/>
    </source>
</evidence>